<dbReference type="EMBL" id="JBBHJY010000006">
    <property type="protein sequence ID" value="MEJ6010782.1"/>
    <property type="molecule type" value="Genomic_DNA"/>
</dbReference>
<protein>
    <submittedName>
        <fullName evidence="2">DUF2285 domain-containing protein</fullName>
    </submittedName>
</protein>
<organism evidence="2 3">
    <name type="scientific">Novosphingobium aquae</name>
    <dbReference type="NCBI Taxonomy" id="3133435"/>
    <lineage>
        <taxon>Bacteria</taxon>
        <taxon>Pseudomonadati</taxon>
        <taxon>Pseudomonadota</taxon>
        <taxon>Alphaproteobacteria</taxon>
        <taxon>Sphingomonadales</taxon>
        <taxon>Sphingomonadaceae</taxon>
        <taxon>Novosphingobium</taxon>
    </lineage>
</organism>
<dbReference type="InterPro" id="IPR018754">
    <property type="entry name" value="RovC-like_DNA-bd"/>
</dbReference>
<sequence>MHLLKVAIGCEVFGNVEALFRINRPFAARRMWAFHQAEQGVQRLWLNDHVDGQGLACSILTDGAFGIRLAAAKRFQQRLAGCCTSSQAGCLFLTSFQHSRLALMLRIIDFLAEASDISNPVRETARHIAFPHSVFANANEWKTSSERR</sequence>
<dbReference type="Proteomes" id="UP001379235">
    <property type="component" value="Unassembled WGS sequence"/>
</dbReference>
<evidence type="ECO:0000313" key="3">
    <source>
        <dbReference type="Proteomes" id="UP001379235"/>
    </source>
</evidence>
<evidence type="ECO:0000259" key="1">
    <source>
        <dbReference type="Pfam" id="PF10074"/>
    </source>
</evidence>
<keyword evidence="3" id="KW-1185">Reference proteome</keyword>
<dbReference type="RefSeq" id="WP_339967585.1">
    <property type="nucleotide sequence ID" value="NZ_JBBHJY010000006.1"/>
</dbReference>
<feature type="domain" description="T6SS Transcription factor RovC-like DNA binding" evidence="1">
    <location>
        <begin position="62"/>
        <end position="148"/>
    </location>
</feature>
<evidence type="ECO:0000313" key="2">
    <source>
        <dbReference type="EMBL" id="MEJ6010782.1"/>
    </source>
</evidence>
<dbReference type="Pfam" id="PF10074">
    <property type="entry name" value="RovC_DNA-bd"/>
    <property type="match status" value="1"/>
</dbReference>
<reference evidence="2 3" key="1">
    <citation type="submission" date="2024-03" db="EMBL/GenBank/DDBJ databases">
        <authorList>
            <person name="Jo J.-H."/>
        </authorList>
    </citation>
    <scope>NUCLEOTIDE SEQUENCE [LARGE SCALE GENOMIC DNA]</scope>
    <source>
        <strain evidence="2 3">AS3R-12</strain>
    </source>
</reference>
<accession>A0ABU8SA08</accession>
<comment type="caution">
    <text evidence="2">The sequence shown here is derived from an EMBL/GenBank/DDBJ whole genome shotgun (WGS) entry which is preliminary data.</text>
</comment>
<gene>
    <name evidence="2" type="ORF">WG900_12740</name>
</gene>
<proteinExistence type="predicted"/>
<name>A0ABU8SA08_9SPHN</name>